<reference evidence="10 11" key="1">
    <citation type="submission" date="2020-08" db="EMBL/GenBank/DDBJ databases">
        <title>Sequencing the genomes of 1000 actinobacteria strains.</title>
        <authorList>
            <person name="Klenk H.-P."/>
        </authorList>
    </citation>
    <scope>NUCLEOTIDE SEQUENCE [LARGE SCALE GENOMIC DNA]</scope>
    <source>
        <strain evidence="10 11">DSM 46659</strain>
    </source>
</reference>
<dbReference type="InterPro" id="IPR036291">
    <property type="entry name" value="NAD(P)-bd_dom_sf"/>
</dbReference>
<proteinExistence type="inferred from homology"/>
<feature type="domain" description="RCK N-terminal" evidence="9">
    <location>
        <begin position="389"/>
        <end position="504"/>
    </location>
</feature>
<dbReference type="SUPFAM" id="SSF51735">
    <property type="entry name" value="NAD(P)-binding Rossmann-fold domains"/>
    <property type="match status" value="1"/>
</dbReference>
<feature type="transmembrane region" description="Helical" evidence="7">
    <location>
        <begin position="223"/>
        <end position="239"/>
    </location>
</feature>
<gene>
    <name evidence="10" type="ORF">HNR23_001821</name>
</gene>
<feature type="transmembrane region" description="Helical" evidence="7">
    <location>
        <begin position="168"/>
        <end position="185"/>
    </location>
</feature>
<dbReference type="InterPro" id="IPR038770">
    <property type="entry name" value="Na+/solute_symporter_sf"/>
</dbReference>
<keyword evidence="3" id="KW-0813">Transport</keyword>
<feature type="transmembrane region" description="Helical" evidence="7">
    <location>
        <begin position="251"/>
        <end position="268"/>
    </location>
</feature>
<dbReference type="InterPro" id="IPR003148">
    <property type="entry name" value="RCK_N"/>
</dbReference>
<evidence type="ECO:0000259" key="8">
    <source>
        <dbReference type="Pfam" id="PF00999"/>
    </source>
</evidence>
<organism evidence="10 11">
    <name type="scientific">Nocardiopsis mwathae</name>
    <dbReference type="NCBI Taxonomy" id="1472723"/>
    <lineage>
        <taxon>Bacteria</taxon>
        <taxon>Bacillati</taxon>
        <taxon>Actinomycetota</taxon>
        <taxon>Actinomycetes</taxon>
        <taxon>Streptosporangiales</taxon>
        <taxon>Nocardiopsidaceae</taxon>
        <taxon>Nocardiopsis</taxon>
    </lineage>
</organism>
<comment type="caution">
    <text evidence="10">The sequence shown here is derived from an EMBL/GenBank/DDBJ whole genome shotgun (WGS) entry which is preliminary data.</text>
</comment>
<dbReference type="GO" id="GO:0015297">
    <property type="term" value="F:antiporter activity"/>
    <property type="evidence" value="ECO:0007669"/>
    <property type="project" value="InterPro"/>
</dbReference>
<evidence type="ECO:0000256" key="2">
    <source>
        <dbReference type="ARBA" id="ARBA00005551"/>
    </source>
</evidence>
<name>A0A7W9YIF8_9ACTN</name>
<feature type="transmembrane region" description="Helical" evidence="7">
    <location>
        <begin position="78"/>
        <end position="103"/>
    </location>
</feature>
<dbReference type="EMBL" id="JACHDS010000001">
    <property type="protein sequence ID" value="MBB6171761.1"/>
    <property type="molecule type" value="Genomic_DNA"/>
</dbReference>
<dbReference type="PANTHER" id="PTHR42751">
    <property type="entry name" value="SODIUM/HYDROGEN EXCHANGER FAMILY/TRKA DOMAIN PROTEIN"/>
    <property type="match status" value="1"/>
</dbReference>
<feature type="transmembrane region" description="Helical" evidence="7">
    <location>
        <begin position="109"/>
        <end position="128"/>
    </location>
</feature>
<dbReference type="RefSeq" id="WP_184074983.1">
    <property type="nucleotide sequence ID" value="NZ_JACHDS010000001.1"/>
</dbReference>
<sequence>MEPAFIAAAFVGGLTAMAVRLPPLVGFLLAGFVLNFLGYELTPELETLADLGVTLLLFTIGLKLDVRSLLSREVWGTATAHMAASTLVIAVAVGALKFTGLALLQGTDWTTLLLLGFALSFSSTVFAVKVLEERSEMGSLYGRLAIGVLVMQDIFAVVFITASTGSYPSTWALLLLLLIPAAPLLRRLLDRLGHGEMQVLFGVTAALVLGYALFDLVGIKGDLGVLILGMLLAPAANAAPLAKALFSVKELLLVGFFLSIGLTALPTWETFALALALLLLVPLKGALFTTLFLRFRLRGRTSLLSGLTLSNFSEFGLIVGALAASQGWLSDDWLVVLALTVAMSFIAAAPLNSRGEAVYRVAAPWLNRREHGDLLPSDRPIDIAGAHAVVLGMGRVGRGTYDRLRDAHRMSVVGVEHNPATVERLRAEGYRVVQGDASDSDFWERLTLSSQVELVVLAMPHQRGNLAALDSLRKGDCSAVVAGVVTHADEIDELRRRGADEVFHLYGEAGRALADDAAQRIVGR</sequence>
<evidence type="ECO:0000259" key="9">
    <source>
        <dbReference type="Pfam" id="PF02254"/>
    </source>
</evidence>
<dbReference type="Gene3D" id="1.20.1530.20">
    <property type="match status" value="1"/>
</dbReference>
<feature type="transmembrane region" description="Helical" evidence="7">
    <location>
        <begin position="333"/>
        <end position="351"/>
    </location>
</feature>
<evidence type="ECO:0000256" key="4">
    <source>
        <dbReference type="ARBA" id="ARBA00022692"/>
    </source>
</evidence>
<dbReference type="GO" id="GO:0016020">
    <property type="term" value="C:membrane"/>
    <property type="evidence" value="ECO:0007669"/>
    <property type="project" value="UniProtKB-SubCell"/>
</dbReference>
<dbReference type="Gene3D" id="3.40.50.720">
    <property type="entry name" value="NAD(P)-binding Rossmann-like Domain"/>
    <property type="match status" value="1"/>
</dbReference>
<feature type="transmembrane region" description="Helical" evidence="7">
    <location>
        <begin position="197"/>
        <end position="217"/>
    </location>
</feature>
<dbReference type="GO" id="GO:0006813">
    <property type="term" value="P:potassium ion transport"/>
    <property type="evidence" value="ECO:0007669"/>
    <property type="project" value="InterPro"/>
</dbReference>
<dbReference type="Proteomes" id="UP000546642">
    <property type="component" value="Unassembled WGS sequence"/>
</dbReference>
<evidence type="ECO:0000256" key="1">
    <source>
        <dbReference type="ARBA" id="ARBA00004141"/>
    </source>
</evidence>
<comment type="subcellular location">
    <subcellularLocation>
        <location evidence="1">Membrane</location>
        <topology evidence="1">Multi-pass membrane protein</topology>
    </subcellularLocation>
</comment>
<protein>
    <submittedName>
        <fullName evidence="10">Putative Kef-type K+ transport protein</fullName>
    </submittedName>
</protein>
<dbReference type="InterPro" id="IPR006153">
    <property type="entry name" value="Cation/H_exchanger_TM"/>
</dbReference>
<feature type="transmembrane region" description="Helical" evidence="7">
    <location>
        <begin position="140"/>
        <end position="162"/>
    </location>
</feature>
<dbReference type="AlphaFoldDB" id="A0A7W9YIF8"/>
<dbReference type="GO" id="GO:1902600">
    <property type="term" value="P:proton transmembrane transport"/>
    <property type="evidence" value="ECO:0007669"/>
    <property type="project" value="InterPro"/>
</dbReference>
<evidence type="ECO:0000313" key="10">
    <source>
        <dbReference type="EMBL" id="MBB6171761.1"/>
    </source>
</evidence>
<evidence type="ECO:0000313" key="11">
    <source>
        <dbReference type="Proteomes" id="UP000546642"/>
    </source>
</evidence>
<feature type="transmembrane region" description="Helical" evidence="7">
    <location>
        <begin position="307"/>
        <end position="327"/>
    </location>
</feature>
<keyword evidence="11" id="KW-1185">Reference proteome</keyword>
<comment type="similarity">
    <text evidence="2">Belongs to the monovalent cation:proton antiporter 2 (CPA2) transporter (TC 2.A.37) family.</text>
</comment>
<keyword evidence="5 7" id="KW-1133">Transmembrane helix</keyword>
<keyword evidence="4 7" id="KW-0812">Transmembrane</keyword>
<dbReference type="Pfam" id="PF02254">
    <property type="entry name" value="TrkA_N"/>
    <property type="match status" value="1"/>
</dbReference>
<dbReference type="PANTHER" id="PTHR42751:SF1">
    <property type="entry name" value="CATION_PROTON ANTIPORTER YBAL-RELATED"/>
    <property type="match status" value="1"/>
</dbReference>
<evidence type="ECO:0000256" key="6">
    <source>
        <dbReference type="ARBA" id="ARBA00023136"/>
    </source>
</evidence>
<keyword evidence="6 7" id="KW-0472">Membrane</keyword>
<feature type="transmembrane region" description="Helical" evidence="7">
    <location>
        <begin position="274"/>
        <end position="295"/>
    </location>
</feature>
<dbReference type="Pfam" id="PF00999">
    <property type="entry name" value="Na_H_Exchanger"/>
    <property type="match status" value="1"/>
</dbReference>
<feature type="domain" description="Cation/H+ exchanger transmembrane" evidence="8">
    <location>
        <begin position="7"/>
        <end position="346"/>
    </location>
</feature>
<evidence type="ECO:0000256" key="5">
    <source>
        <dbReference type="ARBA" id="ARBA00022989"/>
    </source>
</evidence>
<evidence type="ECO:0000256" key="3">
    <source>
        <dbReference type="ARBA" id="ARBA00022448"/>
    </source>
</evidence>
<accession>A0A7W9YIF8</accession>
<evidence type="ECO:0000256" key="7">
    <source>
        <dbReference type="SAM" id="Phobius"/>
    </source>
</evidence>